<dbReference type="Proteomes" id="UP000601435">
    <property type="component" value="Unassembled WGS sequence"/>
</dbReference>
<proteinExistence type="predicted"/>
<dbReference type="EMBL" id="CAJNJA010059709">
    <property type="protein sequence ID" value="CAE7868548.1"/>
    <property type="molecule type" value="Genomic_DNA"/>
</dbReference>
<dbReference type="AlphaFoldDB" id="A0A813AK90"/>
<feature type="compositionally biased region" description="Low complexity" evidence="1">
    <location>
        <begin position="1"/>
        <end position="15"/>
    </location>
</feature>
<sequence length="209" mass="23810">APQMPNRLPPQQQQQKPKEAKDPADKPGVPDQQAGEIQDDEYVEPAKALEPPEPVSKKTLMKRLARICTPKADGTYKVPLEIINSHKNLETRDEVYLAFEKCGCDPEQLVLFTKKVNRKYEEINEKSVETEYEFLTEQEMEEKGWSEKSDYCDEWMYWVAVKVRGSNKKTKRSTVAEILEGGDNQPMEDPDEAMEAFPFALEGDGGAPK</sequence>
<feature type="non-terminal residue" evidence="2">
    <location>
        <position position="1"/>
    </location>
</feature>
<evidence type="ECO:0000313" key="3">
    <source>
        <dbReference type="Proteomes" id="UP000601435"/>
    </source>
</evidence>
<reference evidence="2" key="1">
    <citation type="submission" date="2021-02" db="EMBL/GenBank/DDBJ databases">
        <authorList>
            <person name="Dougan E. K."/>
            <person name="Rhodes N."/>
            <person name="Thang M."/>
            <person name="Chan C."/>
        </authorList>
    </citation>
    <scope>NUCLEOTIDE SEQUENCE</scope>
</reference>
<organism evidence="2 3">
    <name type="scientific">Symbiodinium necroappetens</name>
    <dbReference type="NCBI Taxonomy" id="1628268"/>
    <lineage>
        <taxon>Eukaryota</taxon>
        <taxon>Sar</taxon>
        <taxon>Alveolata</taxon>
        <taxon>Dinophyceae</taxon>
        <taxon>Suessiales</taxon>
        <taxon>Symbiodiniaceae</taxon>
        <taxon>Symbiodinium</taxon>
    </lineage>
</organism>
<name>A0A813AK90_9DINO</name>
<comment type="caution">
    <text evidence="2">The sequence shown here is derived from an EMBL/GenBank/DDBJ whole genome shotgun (WGS) entry which is preliminary data.</text>
</comment>
<feature type="non-terminal residue" evidence="2">
    <location>
        <position position="209"/>
    </location>
</feature>
<evidence type="ECO:0000313" key="2">
    <source>
        <dbReference type="EMBL" id="CAE7868548.1"/>
    </source>
</evidence>
<gene>
    <name evidence="2" type="ORF">SNEC2469_LOCUS27933</name>
</gene>
<feature type="region of interest" description="Disordered" evidence="1">
    <location>
        <begin position="1"/>
        <end position="55"/>
    </location>
</feature>
<feature type="compositionally biased region" description="Basic and acidic residues" evidence="1">
    <location>
        <begin position="16"/>
        <end position="25"/>
    </location>
</feature>
<evidence type="ECO:0000256" key="1">
    <source>
        <dbReference type="SAM" id="MobiDB-lite"/>
    </source>
</evidence>
<dbReference type="OrthoDB" id="442936at2759"/>
<keyword evidence="3" id="KW-1185">Reference proteome</keyword>
<protein>
    <submittedName>
        <fullName evidence="2">Uncharacterized protein</fullName>
    </submittedName>
</protein>
<accession>A0A813AK90</accession>